<dbReference type="NCBIfam" id="TIGR00299">
    <property type="entry name" value="nickel pincer cofactor biosynthesis protein LarC"/>
    <property type="match status" value="1"/>
</dbReference>
<dbReference type="EMBL" id="JACCBS010000002">
    <property type="protein sequence ID" value="NYE57586.1"/>
    <property type="molecule type" value="Genomic_DNA"/>
</dbReference>
<comment type="caution">
    <text evidence="3">The sequence shown here is derived from an EMBL/GenBank/DDBJ whole genome shotgun (WGS) entry which is preliminary data.</text>
</comment>
<evidence type="ECO:0000256" key="2">
    <source>
        <dbReference type="HAMAP-Rule" id="MF_01074"/>
    </source>
</evidence>
<keyword evidence="4" id="KW-1185">Reference proteome</keyword>
<dbReference type="Gene3D" id="3.10.20.300">
    <property type="entry name" value="mk0293 like domain"/>
    <property type="match status" value="1"/>
</dbReference>
<dbReference type="PANTHER" id="PTHR36566:SF1">
    <property type="entry name" value="PYRIDINIUM-3,5-BISTHIOCARBOXYLIC ACID MONONUCLEOTIDE NICKEL INSERTION PROTEIN"/>
    <property type="match status" value="1"/>
</dbReference>
<name>A0ABX2R8T4_9THEO</name>
<evidence type="ECO:0000313" key="3">
    <source>
        <dbReference type="EMBL" id="NYE57586.1"/>
    </source>
</evidence>
<comment type="function">
    <text evidence="2">Involved in the biosynthesis of a nickel-pincer cofactor ((SCS)Ni(II) pincer complex). Binds Ni(2+), and functions in nickel delivery to pyridinium-3,5-bisthiocarboxylic acid mononucleotide (P2TMN), to form the mature cofactor. Is thus probably required for the activation of nickel-pincer cofactor-dependent enzymes.</text>
</comment>
<reference evidence="3 4" key="1">
    <citation type="submission" date="2020-07" db="EMBL/GenBank/DDBJ databases">
        <title>Genomic Encyclopedia of Type Strains, Phase III (KMG-III): the genomes of soil and plant-associated and newly described type strains.</title>
        <authorList>
            <person name="Whitman W."/>
        </authorList>
    </citation>
    <scope>NUCLEOTIDE SEQUENCE [LARGE SCALE GENOMIC DNA]</scope>
    <source>
        <strain evidence="3 4">DSM 11255</strain>
    </source>
</reference>
<dbReference type="EC" id="4.99.1.12" evidence="2"/>
<proteinExistence type="inferred from homology"/>
<protein>
    <recommendedName>
        <fullName evidence="2">Pyridinium-3,5-bisthiocarboxylic acid mononucleotide nickel insertion protein</fullName>
        <shortName evidence="2">P2TMN nickel insertion protein</shortName>
        <ecNumber evidence="2">4.99.1.12</ecNumber>
    </recommendedName>
    <alternativeName>
        <fullName evidence="2">Nickel-pincer cofactor biosynthesis protein LarC</fullName>
    </alternativeName>
</protein>
<comment type="catalytic activity">
    <reaction evidence="2">
        <text>Ni(II)-pyridinium-3,5-bisthiocarboxylate mononucleotide = pyridinium-3,5-bisthiocarboxylate mononucleotide + Ni(2+)</text>
        <dbReference type="Rhea" id="RHEA:54784"/>
        <dbReference type="ChEBI" id="CHEBI:49786"/>
        <dbReference type="ChEBI" id="CHEBI:137372"/>
        <dbReference type="ChEBI" id="CHEBI:137373"/>
        <dbReference type="EC" id="4.99.1.12"/>
    </reaction>
</comment>
<evidence type="ECO:0000313" key="4">
    <source>
        <dbReference type="Proteomes" id="UP000604066"/>
    </source>
</evidence>
<gene>
    <name evidence="2" type="primary">larC</name>
    <name evidence="3" type="ORF">HDG70_001301</name>
</gene>
<dbReference type="PANTHER" id="PTHR36566">
    <property type="entry name" value="NICKEL INSERTION PROTEIN-RELATED"/>
    <property type="match status" value="1"/>
</dbReference>
<keyword evidence="2" id="KW-0456">Lyase</keyword>
<organism evidence="3 4">
    <name type="scientific">Carboxydothermus ferrireducens DSM 11255</name>
    <dbReference type="NCBI Taxonomy" id="1119529"/>
    <lineage>
        <taxon>Bacteria</taxon>
        <taxon>Bacillati</taxon>
        <taxon>Bacillota</taxon>
        <taxon>Clostridia</taxon>
        <taxon>Thermoanaerobacterales</taxon>
        <taxon>Thermoanaerobacteraceae</taxon>
        <taxon>Carboxydothermus</taxon>
    </lineage>
</organism>
<dbReference type="HAMAP" id="MF_01074">
    <property type="entry name" value="LarC"/>
    <property type="match status" value="1"/>
</dbReference>
<dbReference type="Proteomes" id="UP000604066">
    <property type="component" value="Unassembled WGS sequence"/>
</dbReference>
<dbReference type="RefSeq" id="WP_028051855.1">
    <property type="nucleotide sequence ID" value="NZ_ATYG01000010.1"/>
</dbReference>
<accession>A0ABX2R8T4</accession>
<dbReference type="Gene3D" id="3.30.70.1380">
    <property type="entry name" value="Transcriptional regulatory protein pf0864 domain like"/>
    <property type="match status" value="1"/>
</dbReference>
<comment type="similarity">
    <text evidence="2">Belongs to the LarC family.</text>
</comment>
<keyword evidence="1 2" id="KW-0533">Nickel</keyword>
<dbReference type="InterPro" id="IPR002822">
    <property type="entry name" value="Ni_insertion"/>
</dbReference>
<dbReference type="Pfam" id="PF01969">
    <property type="entry name" value="Ni_insertion"/>
    <property type="match status" value="1"/>
</dbReference>
<evidence type="ECO:0000256" key="1">
    <source>
        <dbReference type="ARBA" id="ARBA00022596"/>
    </source>
</evidence>
<sequence>MLLYLDCFMGISGDMMLGLLLDLGVNVEKFFNLLNTLPLEFSIDVKTVQKNGISGKKVSVLYPEPHQHRHLNDIYEIIEKSSLPSEVKDKSKYAFKLLAEAEAKIHGTTIDKVHFHEVGAVDAIVDICGSILGVYLLGVDTVIASPLPLSRGFVNSAHGPIPLPAPATLELLTGIPVTPAPVEGELVTPTGAALYRALVQKTEQVPPSGSILKTGYGAGSRDFLYPNLLRGILFAGSPVKAKTVVLLETNIDHLSPEALGFIFNRLLREGALDVFITPIQMKKNRPGVILSVLCSEADEEKFAEIIFSETGSLGIRRQTIERYEAEREIIQLNTRYGLIPVKIGRYQGRVISVHPEFEVCQKAAKDFKVSFREVYEEALAVWQKQFKS</sequence>